<name>A0A077FE57_9PSED</name>
<protein>
    <recommendedName>
        <fullName evidence="1">DUF4123 domain-containing protein</fullName>
    </recommendedName>
</protein>
<dbReference type="InterPro" id="IPR025391">
    <property type="entry name" value="DUF4123"/>
</dbReference>
<organism evidence="2 3">
    <name type="scientific">Pseudomonas alkylphenolica</name>
    <dbReference type="NCBI Taxonomy" id="237609"/>
    <lineage>
        <taxon>Bacteria</taxon>
        <taxon>Pseudomonadati</taxon>
        <taxon>Pseudomonadota</taxon>
        <taxon>Gammaproteobacteria</taxon>
        <taxon>Pseudomonadales</taxon>
        <taxon>Pseudomonadaceae</taxon>
        <taxon>Pseudomonas</taxon>
    </lineage>
</organism>
<evidence type="ECO:0000259" key="1">
    <source>
        <dbReference type="Pfam" id="PF13503"/>
    </source>
</evidence>
<dbReference type="OrthoDB" id="6867342at2"/>
<reference evidence="2 3" key="1">
    <citation type="submission" date="2014-07" db="EMBL/GenBank/DDBJ databases">
        <authorList>
            <person name="Lee K."/>
            <person name="Lim J.Y."/>
            <person name="Hwang I."/>
        </authorList>
    </citation>
    <scope>NUCLEOTIDE SEQUENCE [LARGE SCALE GENOMIC DNA]</scope>
    <source>
        <strain evidence="2 3">KL28</strain>
    </source>
</reference>
<gene>
    <name evidence="2" type="ORF">PSAKL28_44040</name>
</gene>
<feature type="domain" description="DUF4123" evidence="1">
    <location>
        <begin position="11"/>
        <end position="115"/>
    </location>
</feature>
<evidence type="ECO:0000313" key="3">
    <source>
        <dbReference type="Proteomes" id="UP000028931"/>
    </source>
</evidence>
<evidence type="ECO:0000313" key="2">
    <source>
        <dbReference type="EMBL" id="AIL63548.1"/>
    </source>
</evidence>
<dbReference type="KEGG" id="palk:PSAKL28_44040"/>
<dbReference type="RefSeq" id="WP_051939521.1">
    <property type="nucleotide sequence ID" value="NZ_CP009048.1"/>
</dbReference>
<accession>A0A077FE57</accession>
<dbReference type="Pfam" id="PF13503">
    <property type="entry name" value="DUF4123"/>
    <property type="match status" value="1"/>
</dbReference>
<dbReference type="AlphaFoldDB" id="A0A077FE57"/>
<dbReference type="HOGENOM" id="CLU_124449_0_0_6"/>
<dbReference type="EMBL" id="CP009048">
    <property type="protein sequence ID" value="AIL63548.1"/>
    <property type="molecule type" value="Genomic_DNA"/>
</dbReference>
<dbReference type="Proteomes" id="UP000028931">
    <property type="component" value="Chromosome"/>
</dbReference>
<proteinExistence type="predicted"/>
<sequence>MTSMPPNKGLLLVDGAQYDDAFNWLNQHYGSDNPLPLFKGTPYEPITGAGPFLLNASLGSATHAAWWRGADLQRGVWLASQKSAWQLLPFLQRRLRILDEQQRELWLRLADGPALNRARLAGAQWPAGFWCGVESVWLRHGGTSVCAWTNEAPERDAAPADKGLAAQTTLPDALMHALSLPAHTEHHS</sequence>